<organism evidence="2 3">
    <name type="scientific">Haloflavibacter putidus</name>
    <dbReference type="NCBI Taxonomy" id="2576776"/>
    <lineage>
        <taxon>Bacteria</taxon>
        <taxon>Pseudomonadati</taxon>
        <taxon>Bacteroidota</taxon>
        <taxon>Flavobacteriia</taxon>
        <taxon>Flavobacteriales</taxon>
        <taxon>Flavobacteriaceae</taxon>
        <taxon>Haloflavibacter</taxon>
    </lineage>
</organism>
<dbReference type="SUPFAM" id="SSF53187">
    <property type="entry name" value="Zn-dependent exopeptidases"/>
    <property type="match status" value="1"/>
</dbReference>
<dbReference type="Proteomes" id="UP000317169">
    <property type="component" value="Unassembled WGS sequence"/>
</dbReference>
<proteinExistence type="predicted"/>
<gene>
    <name evidence="2" type="ORF">FKR84_08495</name>
</gene>
<accession>A0A507ZLX2</accession>
<keyword evidence="1" id="KW-0175">Coiled coil</keyword>
<dbReference type="Gene3D" id="3.40.630.10">
    <property type="entry name" value="Zn peptidases"/>
    <property type="match status" value="1"/>
</dbReference>
<comment type="caution">
    <text evidence="2">The sequence shown here is derived from an EMBL/GenBank/DDBJ whole genome shotgun (WGS) entry which is preliminary data.</text>
</comment>
<dbReference type="RefSeq" id="WP_141421871.1">
    <property type="nucleotide sequence ID" value="NZ_VIAR01000007.1"/>
</dbReference>
<reference evidence="2 3" key="1">
    <citation type="submission" date="2019-06" db="EMBL/GenBank/DDBJ databases">
        <title>Flavibacter putida gen. nov., sp. nov., a novel marine bacterium of the family Flavobacteriaceae isolated from coastal seawater.</title>
        <authorList>
            <person name="Feng X."/>
        </authorList>
    </citation>
    <scope>NUCLEOTIDE SEQUENCE [LARGE SCALE GENOMIC DNA]</scope>
    <source>
        <strain evidence="2 3">PLHSN227</strain>
    </source>
</reference>
<sequence length="583" mass="68628">MRKLSVLLAFLVLSACDFSKYRLVKDYDFETRYEKTKGKETATYAEVIQFYNDLEDAFGSIHLQEYGKTDSGKPLHLVIYNKKEDFDVEKRDANKTLILINNGIHPGESDGIDASMLLFRDLAQDSIQLPENVILASIPVYNIGGALNRNSFSRTNQNGPKEYGFRGNARNFDLNRDFIKADTKNTFAFYEIFHKLQPDYFLDNHVSNGADYPYTLTHLFTQHNKLGENLGAVLENKVRPQLEDSLQQQNWEIIPYVNVFNKPPEVGFAQFMDFPRYSTGYTALFQTPGMMLETHMLKPYAQRVEATYAFMEELIPIVHQSQKHFRKAKNKDRQALLKSGYYKYNYKVDSTQHEEIAFKAYQADTIKSTVTEANRLRYNRGETSEKYINYYNTYKAQDSVKIPDYYILPQAWWEVVNRLKANGIKMTALEKDTVIQVEQYRISDFKTRKNAYEGHYLHYDTQVEKRKKQMMFTEGDFKISTAQPGMQYILTVLEPQTPDSFFNWNFFDSVLQQKEHFSPYVFEDTAKQLLKENKALKKQFEKKKKENSDFENNWYAQLAWLHKQSKHYEKAHLRYPVYRLLER</sequence>
<feature type="coiled-coil region" evidence="1">
    <location>
        <begin position="526"/>
        <end position="553"/>
    </location>
</feature>
<dbReference type="CDD" id="cd06241">
    <property type="entry name" value="M14-like"/>
    <property type="match status" value="1"/>
</dbReference>
<evidence type="ECO:0000313" key="2">
    <source>
        <dbReference type="EMBL" id="TQD38676.1"/>
    </source>
</evidence>
<dbReference type="AlphaFoldDB" id="A0A507ZLX2"/>
<evidence type="ECO:0000256" key="1">
    <source>
        <dbReference type="SAM" id="Coils"/>
    </source>
</evidence>
<dbReference type="PROSITE" id="PS51257">
    <property type="entry name" value="PROKAR_LIPOPROTEIN"/>
    <property type="match status" value="1"/>
</dbReference>
<protein>
    <recommendedName>
        <fullName evidence="4">Zinc carboxypeptidase</fullName>
    </recommendedName>
</protein>
<name>A0A507ZLX2_9FLAO</name>
<dbReference type="EMBL" id="VIAR01000007">
    <property type="protein sequence ID" value="TQD38676.1"/>
    <property type="molecule type" value="Genomic_DNA"/>
</dbReference>
<evidence type="ECO:0000313" key="3">
    <source>
        <dbReference type="Proteomes" id="UP000317169"/>
    </source>
</evidence>
<evidence type="ECO:0008006" key="4">
    <source>
        <dbReference type="Google" id="ProtNLM"/>
    </source>
</evidence>
<dbReference type="OrthoDB" id="9767214at2"/>
<keyword evidence="3" id="KW-1185">Reference proteome</keyword>